<dbReference type="Gene3D" id="2.60.40.10">
    <property type="entry name" value="Immunoglobulins"/>
    <property type="match status" value="1"/>
</dbReference>
<proteinExistence type="predicted"/>
<reference evidence="2" key="1">
    <citation type="submission" date="2020-05" db="EMBL/GenBank/DDBJ databases">
        <authorList>
            <person name="Chiriac C."/>
            <person name="Salcher M."/>
            <person name="Ghai R."/>
            <person name="Kavagutti S V."/>
        </authorList>
    </citation>
    <scope>NUCLEOTIDE SEQUENCE</scope>
</reference>
<protein>
    <submittedName>
        <fullName evidence="2">Unannotated protein</fullName>
    </submittedName>
</protein>
<dbReference type="Pfam" id="PF16640">
    <property type="entry name" value="Big_3_5"/>
    <property type="match status" value="1"/>
</dbReference>
<evidence type="ECO:0000313" key="2">
    <source>
        <dbReference type="EMBL" id="CAB4860624.1"/>
    </source>
</evidence>
<dbReference type="AlphaFoldDB" id="A0A6J7CVD8"/>
<feature type="domain" description="Bacterial Ig-like" evidence="1">
    <location>
        <begin position="164"/>
        <end position="249"/>
    </location>
</feature>
<dbReference type="EMBL" id="CAFBLM010000005">
    <property type="protein sequence ID" value="CAB4860624.1"/>
    <property type="molecule type" value="Genomic_DNA"/>
</dbReference>
<accession>A0A6J7CVD8</accession>
<evidence type="ECO:0000259" key="1">
    <source>
        <dbReference type="Pfam" id="PF16640"/>
    </source>
</evidence>
<name>A0A6J7CVD8_9ZZZZ</name>
<sequence>MKTSRRQIASVVTVCGLVAAGLFAVSAPAQAAVLGSLKIAPGSGNLQTVISVSTPGQCDQGSNIKVIISGAGVQSATENIVGNTAITSYPTNLDGGFDIEFPSTLADYGTTQSPALTSFSGRYDISVICKNSFGATTYGTFTGSLYFSSGTAWTSTKPATTTTLTATPASSSYQGENVHLEAAVTPLGVAGTVQFKDGAVDLGSVSPAPTGVASLDTTALTVGPHILTAVFTPADALSFGESTSNSVSYEILTPAAPSVIAGASATGTYKVGYTLACGAAFQGASSTAYAWLNNGVAISGQTASTFYLSGSYYNRTISCTATGHNSYGDTPSTSAGHLIALGSKPTLRRAPVISGTVKVGKTISTSKGTWSLSGLTYSYQWKRNGKSIAGSVARKISYKVVAADKGKYLTCTVTVRKTGYASNSATTGRKKAA</sequence>
<dbReference type="InterPro" id="IPR013783">
    <property type="entry name" value="Ig-like_fold"/>
</dbReference>
<organism evidence="2">
    <name type="scientific">freshwater metagenome</name>
    <dbReference type="NCBI Taxonomy" id="449393"/>
    <lineage>
        <taxon>unclassified sequences</taxon>
        <taxon>metagenomes</taxon>
        <taxon>ecological metagenomes</taxon>
    </lineage>
</organism>
<dbReference type="InterPro" id="IPR032109">
    <property type="entry name" value="Big_3_5"/>
</dbReference>
<dbReference type="Gene3D" id="2.60.40.2700">
    <property type="match status" value="2"/>
</dbReference>
<gene>
    <name evidence="2" type="ORF">UFOPK3401_00225</name>
</gene>